<gene>
    <name evidence="1" type="ORF">QLQ12_44245</name>
</gene>
<dbReference type="EMBL" id="JASCTH010000049">
    <property type="protein sequence ID" value="MDI6105614.1"/>
    <property type="molecule type" value="Genomic_DNA"/>
</dbReference>
<organism evidence="1 2">
    <name type="scientific">Actinoplanes sandaracinus</name>
    <dbReference type="NCBI Taxonomy" id="3045177"/>
    <lineage>
        <taxon>Bacteria</taxon>
        <taxon>Bacillati</taxon>
        <taxon>Actinomycetota</taxon>
        <taxon>Actinomycetes</taxon>
        <taxon>Micromonosporales</taxon>
        <taxon>Micromonosporaceae</taxon>
        <taxon>Actinoplanes</taxon>
    </lineage>
</organism>
<dbReference type="RefSeq" id="WP_282767080.1">
    <property type="nucleotide sequence ID" value="NZ_JASCTH010000049.1"/>
</dbReference>
<accession>A0ABT6X0S9</accession>
<sequence length="203" mass="21671">MTEPTGFAITVPDSWFEIDVHPDTRNSAISALVSDRVRVVPELAPHRAALTRALRGVARTAYANGAAYCGAMVQGFDEALLTASVTVTILRAPNEESDAASVTAQLRSLPRIGADGPWREVVQADLPGIGSVPRTRGVTDVVLPEGEGWIRSVTMQTFVPFPGERDGRIAVITGSSPILPLTEDLLDLFDAISGTFRFISPDS</sequence>
<reference evidence="1 2" key="1">
    <citation type="submission" date="2023-05" db="EMBL/GenBank/DDBJ databases">
        <title>Actinoplanes sp. NEAU-A12 genome sequencing.</title>
        <authorList>
            <person name="Wang Z.-S."/>
        </authorList>
    </citation>
    <scope>NUCLEOTIDE SEQUENCE [LARGE SCALE GENOMIC DNA]</scope>
    <source>
        <strain evidence="1 2">NEAU-A12</strain>
    </source>
</reference>
<name>A0ABT6X0S9_9ACTN</name>
<evidence type="ECO:0000313" key="2">
    <source>
        <dbReference type="Proteomes" id="UP001241758"/>
    </source>
</evidence>
<comment type="caution">
    <text evidence="1">The sequence shown here is derived from an EMBL/GenBank/DDBJ whole genome shotgun (WGS) entry which is preliminary data.</text>
</comment>
<proteinExistence type="predicted"/>
<evidence type="ECO:0000313" key="1">
    <source>
        <dbReference type="EMBL" id="MDI6105614.1"/>
    </source>
</evidence>
<keyword evidence="2" id="KW-1185">Reference proteome</keyword>
<dbReference type="Proteomes" id="UP001241758">
    <property type="component" value="Unassembled WGS sequence"/>
</dbReference>
<protein>
    <submittedName>
        <fullName evidence="1">Uncharacterized protein</fullName>
    </submittedName>
</protein>